<dbReference type="PANTHER" id="PTHR30160:SF7">
    <property type="entry name" value="ADP-HEPTOSE--LPS HEPTOSYLTRANSFERASE 2"/>
    <property type="match status" value="1"/>
</dbReference>
<evidence type="ECO:0000256" key="2">
    <source>
        <dbReference type="ARBA" id="ARBA00022679"/>
    </source>
</evidence>
<dbReference type="Proteomes" id="UP000005336">
    <property type="component" value="Unassembled WGS sequence"/>
</dbReference>
<reference evidence="3 4" key="1">
    <citation type="submission" date="2011-06" db="EMBL/GenBank/DDBJ databases">
        <authorList>
            <person name="Muzny D."/>
            <person name="Qin X."/>
            <person name="Deng J."/>
            <person name="Jiang H."/>
            <person name="Liu Y."/>
            <person name="Qu J."/>
            <person name="Song X.-Z."/>
            <person name="Zhang L."/>
            <person name="Thornton R."/>
            <person name="Coyle M."/>
            <person name="Francisco L."/>
            <person name="Jackson L."/>
            <person name="Javaid M."/>
            <person name="Korchina V."/>
            <person name="Kovar C."/>
            <person name="Mata R."/>
            <person name="Mathew T."/>
            <person name="Ngo R."/>
            <person name="Nguyen L."/>
            <person name="Nguyen N."/>
            <person name="Okwuonu G."/>
            <person name="Ongeri F."/>
            <person name="Pham C."/>
            <person name="Simmons D."/>
            <person name="Wilczek-Boney K."/>
            <person name="Hale W."/>
            <person name="Jakkamsetti A."/>
            <person name="Pham P."/>
            <person name="Ruth R."/>
            <person name="San Lucas F."/>
            <person name="Warren J."/>
            <person name="Zhang J."/>
            <person name="Zhao Z."/>
            <person name="Zhou C."/>
            <person name="Zhu D."/>
            <person name="Lee S."/>
            <person name="Bess C."/>
            <person name="Blankenburg K."/>
            <person name="Forbes L."/>
            <person name="Fu Q."/>
            <person name="Gubbala S."/>
            <person name="Hirani K."/>
            <person name="Jayaseelan J.C."/>
            <person name="Lara F."/>
            <person name="Munidasa M."/>
            <person name="Palculict T."/>
            <person name="Patil S."/>
            <person name="Pu L.-L."/>
            <person name="Saada N."/>
            <person name="Tang L."/>
            <person name="Weissenberger G."/>
            <person name="Zhu Y."/>
            <person name="Hemphill L."/>
            <person name="Shang Y."/>
            <person name="Youmans B."/>
            <person name="Ayvaz T."/>
            <person name="Ross M."/>
            <person name="Santibanez J."/>
            <person name="Aqrawi P."/>
            <person name="Gross S."/>
            <person name="Joshi V."/>
            <person name="Fowler G."/>
            <person name="Nazareth L."/>
            <person name="Reid J."/>
            <person name="Worley K."/>
            <person name="Petrosino J."/>
            <person name="Highlander S."/>
            <person name="Gibbs R."/>
        </authorList>
    </citation>
    <scope>NUCLEOTIDE SEQUENCE [LARGE SCALE GENOMIC DNA]</scope>
    <source>
        <strain evidence="3 4">9715</strain>
    </source>
</reference>
<dbReference type="Gene3D" id="3.40.50.2000">
    <property type="entry name" value="Glycogen Phosphorylase B"/>
    <property type="match status" value="2"/>
</dbReference>
<keyword evidence="1" id="KW-0328">Glycosyltransferase</keyword>
<dbReference type="InterPro" id="IPR002201">
    <property type="entry name" value="Glyco_trans_9"/>
</dbReference>
<dbReference type="OrthoDB" id="5668871at2"/>
<dbReference type="PANTHER" id="PTHR30160">
    <property type="entry name" value="TETRAACYLDISACCHARIDE 4'-KINASE-RELATED"/>
    <property type="match status" value="1"/>
</dbReference>
<gene>
    <name evidence="3" type="ORF">HMPREF9370_0691</name>
</gene>
<dbReference type="Pfam" id="PF01075">
    <property type="entry name" value="Glyco_transf_9"/>
    <property type="match status" value="1"/>
</dbReference>
<dbReference type="RefSeq" id="WP_009115837.1">
    <property type="nucleotide sequence ID" value="NZ_JH165159.1"/>
</dbReference>
<dbReference type="InterPro" id="IPR051199">
    <property type="entry name" value="LPS_LOS_Heptosyltrfase"/>
</dbReference>
<keyword evidence="4" id="KW-1185">Reference proteome</keyword>
<organism evidence="3 4">
    <name type="scientific">Neisseria wadsworthii 9715</name>
    <dbReference type="NCBI Taxonomy" id="1030841"/>
    <lineage>
        <taxon>Bacteria</taxon>
        <taxon>Pseudomonadati</taxon>
        <taxon>Pseudomonadota</taxon>
        <taxon>Betaproteobacteria</taxon>
        <taxon>Neisseriales</taxon>
        <taxon>Neisseriaceae</taxon>
        <taxon>Neisseria</taxon>
    </lineage>
</organism>
<dbReference type="HOGENOM" id="CLU_789082_0_0_4"/>
<proteinExistence type="predicted"/>
<name>G4CNN2_9NEIS</name>
<comment type="caution">
    <text evidence="3">The sequence shown here is derived from an EMBL/GenBank/DDBJ whole genome shotgun (WGS) entry which is preliminary data.</text>
</comment>
<evidence type="ECO:0000256" key="1">
    <source>
        <dbReference type="ARBA" id="ARBA00022676"/>
    </source>
</evidence>
<dbReference type="GO" id="GO:0008713">
    <property type="term" value="F:ADP-heptose-lipopolysaccharide heptosyltransferase activity"/>
    <property type="evidence" value="ECO:0007669"/>
    <property type="project" value="TreeGrafter"/>
</dbReference>
<evidence type="ECO:0000313" key="3">
    <source>
        <dbReference type="EMBL" id="EGZ49380.1"/>
    </source>
</evidence>
<protein>
    <submittedName>
        <fullName evidence="3">Heptosyltransferase superfamily protein</fullName>
    </submittedName>
</protein>
<accession>G4CNN2</accession>
<sequence length="366" mass="41443">MSLFKQITLRLFGNKKSNPDFDFRRVSSVLIRPMGHAVGDTVAHIAYIRQLKAIYPNCKIGIFVTERSRPIYEHCPLIDEFLEDSFIECIKQHTKWQVYLDFYETFNSQHIIKTALLAADINIIFHKSDKKYYHTGNVKNYDFHCPPLSDRHMAAHLQTSVFAKFFPIPEPDVSLDLDSATLNEITPFWKDEADRKYRILLAPQGSEATRQIPPSELAALINRCNPVDLQDVRFVLCNTSNSGTYFEQLQELCSDNISLLLSPKTSLHQYLALVASADLIVCVDSGTVHLACAFKRPLLGFYANNPANISKWYPLSYKGVPHMVVVADLPAPSKETHHFPLDDASDWLNNCIVNGIAAIKSASLRI</sequence>
<dbReference type="AlphaFoldDB" id="G4CNN2"/>
<dbReference type="SUPFAM" id="SSF53756">
    <property type="entry name" value="UDP-Glycosyltransferase/glycogen phosphorylase"/>
    <property type="match status" value="1"/>
</dbReference>
<dbReference type="GO" id="GO:0009244">
    <property type="term" value="P:lipopolysaccharide core region biosynthetic process"/>
    <property type="evidence" value="ECO:0007669"/>
    <property type="project" value="TreeGrafter"/>
</dbReference>
<dbReference type="EMBL" id="AGAZ01000028">
    <property type="protein sequence ID" value="EGZ49380.1"/>
    <property type="molecule type" value="Genomic_DNA"/>
</dbReference>
<dbReference type="PATRIC" id="fig|1030841.3.peg.681"/>
<dbReference type="GO" id="GO:0005829">
    <property type="term" value="C:cytosol"/>
    <property type="evidence" value="ECO:0007669"/>
    <property type="project" value="TreeGrafter"/>
</dbReference>
<evidence type="ECO:0000313" key="4">
    <source>
        <dbReference type="Proteomes" id="UP000005336"/>
    </source>
</evidence>
<dbReference type="CDD" id="cd03789">
    <property type="entry name" value="GT9_LPS_heptosyltransferase"/>
    <property type="match status" value="1"/>
</dbReference>
<dbReference type="STRING" id="1030841.HMPREF9370_0691"/>
<keyword evidence="2 3" id="KW-0808">Transferase</keyword>